<dbReference type="SUPFAM" id="SSF52151">
    <property type="entry name" value="FabD/lysophospholipase-like"/>
    <property type="match status" value="1"/>
</dbReference>
<proteinExistence type="predicted"/>
<evidence type="ECO:0000256" key="2">
    <source>
        <dbReference type="ARBA" id="ARBA00022963"/>
    </source>
</evidence>
<sequence>MQPLRLLSLLGRCLWLAAVALMFSACALVQYQPVETINRIDRQQGYRLSHNLQKHDDDVFVILMFSGGGSRAAALGYGVLEELSRQKVYVNGRETTLMDSVDLVYGVSGGSVLAAYYAMHGKDTIPAFEQNFLKQNFQKQVVSQVFSLANLPRLTSPEFGRGDLLQEQFENTLFGNTTFGDLAARRKGPFAVISATDMSLGHRFDFTQEYFDVMCLNLSKLPVARAVAASSAVPLVFSPLTLNNHGGNCGYTLPPNMRQALADSDEERLQSQTRREFTVQHLNQYGDSRKRPYIHLIDGGLTDNLGLRSLLDASEIYPENMLRRQFANGKVHTIAIINVNAQNQLSSNIDQSAAVPGFVDVLNAVINVPIDQYSQESLRRFRAVADQWNDSDIRTPAGRKIGMHFVSLNLRDLPDTPLRHAVLNISTSFQLPNQDVNNLKTAAGVLLQQSPEYARLLEALSAKPVVGPAIPVPAPAACHEENGGDEPVTVCR</sequence>
<dbReference type="EMBL" id="CP059567">
    <property type="protein sequence ID" value="QMT41486.1"/>
    <property type="molecule type" value="Genomic_DNA"/>
</dbReference>
<reference evidence="6 7" key="1">
    <citation type="submission" date="2020-07" db="EMBL/GenBank/DDBJ databases">
        <title>Genomic diversity of species in the Neisseriaceae family.</title>
        <authorList>
            <person name="Vincent A.T."/>
            <person name="Bernet E."/>
            <person name="Veyrier F.J."/>
        </authorList>
    </citation>
    <scope>NUCLEOTIDE SEQUENCE [LARGE SCALE GENOMIC DNA]</scope>
    <source>
        <strain evidence="6 7">DSM 22244</strain>
    </source>
</reference>
<dbReference type="PROSITE" id="PS51257">
    <property type="entry name" value="PROKAR_LIPOPROTEIN"/>
    <property type="match status" value="1"/>
</dbReference>
<protein>
    <submittedName>
        <fullName evidence="6">Patatin-like phospholipase family protein</fullName>
    </submittedName>
</protein>
<dbReference type="AlphaFoldDB" id="A0A7D7S6A9"/>
<dbReference type="InterPro" id="IPR016035">
    <property type="entry name" value="Acyl_Trfase/lysoPLipase"/>
</dbReference>
<organism evidence="6 7">
    <name type="scientific">Neisseria shayeganii</name>
    <dbReference type="NCBI Taxonomy" id="607712"/>
    <lineage>
        <taxon>Bacteria</taxon>
        <taxon>Pseudomonadati</taxon>
        <taxon>Pseudomonadota</taxon>
        <taxon>Betaproteobacteria</taxon>
        <taxon>Neisseriales</taxon>
        <taxon>Neisseriaceae</taxon>
        <taxon>Neisseria</taxon>
    </lineage>
</organism>
<keyword evidence="2" id="KW-0442">Lipid degradation</keyword>
<dbReference type="InterPro" id="IPR002641">
    <property type="entry name" value="PNPLA_dom"/>
</dbReference>
<comment type="caution">
    <text evidence="4">Lacks conserved residue(s) required for the propagation of feature annotation.</text>
</comment>
<dbReference type="Pfam" id="PF01734">
    <property type="entry name" value="Patatin"/>
    <property type="match status" value="1"/>
</dbReference>
<name>A0A7D7S6A9_9NEIS</name>
<keyword evidence="3" id="KW-0443">Lipid metabolism</keyword>
<evidence type="ECO:0000256" key="1">
    <source>
        <dbReference type="ARBA" id="ARBA00022801"/>
    </source>
</evidence>
<dbReference type="PANTHER" id="PTHR14226:SF78">
    <property type="entry name" value="SLR0060 PROTEIN"/>
    <property type="match status" value="1"/>
</dbReference>
<gene>
    <name evidence="6" type="ORF">H3L94_05545</name>
</gene>
<dbReference type="GO" id="GO:0016042">
    <property type="term" value="P:lipid catabolic process"/>
    <property type="evidence" value="ECO:0007669"/>
    <property type="project" value="UniProtKB-KW"/>
</dbReference>
<evidence type="ECO:0000313" key="7">
    <source>
        <dbReference type="Proteomes" id="UP000514752"/>
    </source>
</evidence>
<dbReference type="PROSITE" id="PS51635">
    <property type="entry name" value="PNPLA"/>
    <property type="match status" value="1"/>
</dbReference>
<dbReference type="Proteomes" id="UP000514752">
    <property type="component" value="Chromosome"/>
</dbReference>
<dbReference type="PANTHER" id="PTHR14226">
    <property type="entry name" value="NEUROPATHY TARGET ESTERASE/SWISS CHEESE D.MELANOGASTER"/>
    <property type="match status" value="1"/>
</dbReference>
<evidence type="ECO:0000256" key="3">
    <source>
        <dbReference type="ARBA" id="ARBA00023098"/>
    </source>
</evidence>
<feature type="domain" description="PNPLA" evidence="5">
    <location>
        <begin position="63"/>
        <end position="262"/>
    </location>
</feature>
<evidence type="ECO:0000259" key="5">
    <source>
        <dbReference type="PROSITE" id="PS51635"/>
    </source>
</evidence>
<keyword evidence="1" id="KW-0378">Hydrolase</keyword>
<evidence type="ECO:0000256" key="4">
    <source>
        <dbReference type="PROSITE-ProRule" id="PRU01161"/>
    </source>
</evidence>
<feature type="short sequence motif" description="GXSXG" evidence="4">
    <location>
        <begin position="106"/>
        <end position="110"/>
    </location>
</feature>
<dbReference type="InterPro" id="IPR050301">
    <property type="entry name" value="NTE"/>
</dbReference>
<dbReference type="RefSeq" id="WP_182123007.1">
    <property type="nucleotide sequence ID" value="NZ_CP059567.1"/>
</dbReference>
<dbReference type="KEGG" id="nsg:H3L94_05545"/>
<dbReference type="GO" id="GO:0016787">
    <property type="term" value="F:hydrolase activity"/>
    <property type="evidence" value="ECO:0007669"/>
    <property type="project" value="UniProtKB-KW"/>
</dbReference>
<accession>A0A7D7S6A9</accession>
<dbReference type="Gene3D" id="3.40.1090.10">
    <property type="entry name" value="Cytosolic phospholipase A2 catalytic domain"/>
    <property type="match status" value="1"/>
</dbReference>
<evidence type="ECO:0000313" key="6">
    <source>
        <dbReference type="EMBL" id="QMT41486.1"/>
    </source>
</evidence>